<comment type="cofactor">
    <cofactor evidence="1 11">
        <name>Mg(2+)</name>
        <dbReference type="ChEBI" id="CHEBI:18420"/>
    </cofactor>
</comment>
<dbReference type="InterPro" id="IPR038987">
    <property type="entry name" value="MoeA-like"/>
</dbReference>
<dbReference type="GO" id="GO:0005829">
    <property type="term" value="C:cytosol"/>
    <property type="evidence" value="ECO:0007669"/>
    <property type="project" value="TreeGrafter"/>
</dbReference>
<protein>
    <recommendedName>
        <fullName evidence="11">Molybdopterin molybdenumtransferase</fullName>
        <ecNumber evidence="11">2.10.1.1</ecNumber>
    </recommendedName>
</protein>
<dbReference type="NCBIfam" id="NF045515">
    <property type="entry name" value="Glp_gephyrin"/>
    <property type="match status" value="1"/>
</dbReference>
<dbReference type="GO" id="GO:0046872">
    <property type="term" value="F:metal ion binding"/>
    <property type="evidence" value="ECO:0007669"/>
    <property type="project" value="UniProtKB-UniRule"/>
</dbReference>
<reference evidence="13 14" key="1">
    <citation type="journal article" date="2014" name="ISME J.">
        <title>Candidatus Competibacter-lineage genomes retrieved from metagenomes reveal functional metabolic diversity.</title>
        <authorList>
            <person name="McIlroy S.J."/>
            <person name="Albertsen M."/>
            <person name="Andresen E.K."/>
            <person name="Saunders A.M."/>
            <person name="Kristiansen R."/>
            <person name="Stokholm-Bjerregaard M."/>
            <person name="Nielsen K.L."/>
            <person name="Nielsen P.H."/>
        </authorList>
    </citation>
    <scope>NUCLEOTIDE SEQUENCE [LARGE SCALE GENOMIC DNA]</scope>
    <source>
        <strain evidence="13 14">Run_B_J11</strain>
    </source>
</reference>
<dbReference type="GO" id="GO:0061599">
    <property type="term" value="F:molybdopterin molybdotransferase activity"/>
    <property type="evidence" value="ECO:0007669"/>
    <property type="project" value="UniProtKB-UniRule"/>
</dbReference>
<dbReference type="FunFam" id="3.40.980.10:FF:000004">
    <property type="entry name" value="Molybdopterin molybdenumtransferase"/>
    <property type="match status" value="1"/>
</dbReference>
<dbReference type="Proteomes" id="UP000019184">
    <property type="component" value="Unassembled WGS sequence"/>
</dbReference>
<dbReference type="CDD" id="cd00887">
    <property type="entry name" value="MoeA"/>
    <property type="match status" value="1"/>
</dbReference>
<feature type="domain" description="MoaB/Mog" evidence="12">
    <location>
        <begin position="195"/>
        <end position="332"/>
    </location>
</feature>
<keyword evidence="14" id="KW-1185">Reference proteome</keyword>
<dbReference type="GO" id="GO:0006777">
    <property type="term" value="P:Mo-molybdopterin cofactor biosynthetic process"/>
    <property type="evidence" value="ECO:0007669"/>
    <property type="project" value="UniProtKB-UniRule"/>
</dbReference>
<comment type="pathway">
    <text evidence="3 11">Cofactor biosynthesis; molybdopterin biosynthesis.</text>
</comment>
<name>A0A7U7G7K1_9GAMM</name>
<dbReference type="SUPFAM" id="SSF63867">
    <property type="entry name" value="MoeA C-terminal domain-like"/>
    <property type="match status" value="1"/>
</dbReference>
<dbReference type="RefSeq" id="WP_051497280.1">
    <property type="nucleotide sequence ID" value="NZ_CBTK010000019.1"/>
</dbReference>
<evidence type="ECO:0000256" key="4">
    <source>
        <dbReference type="ARBA" id="ARBA00010763"/>
    </source>
</evidence>
<dbReference type="PROSITE" id="PS01079">
    <property type="entry name" value="MOCF_BIOSYNTHESIS_2"/>
    <property type="match status" value="1"/>
</dbReference>
<dbReference type="PANTHER" id="PTHR10192">
    <property type="entry name" value="MOLYBDOPTERIN BIOSYNTHESIS PROTEIN"/>
    <property type="match status" value="1"/>
</dbReference>
<dbReference type="Gene3D" id="3.90.105.10">
    <property type="entry name" value="Molybdopterin biosynthesis moea protein, domain 2"/>
    <property type="match status" value="1"/>
</dbReference>
<sequence>MSSGDCCDASDRLLTLTEALAAALRFISPIHETETVALFDAYGRVLAADLPARIDVPPHDNSAMDGFALYWADLKLDTPTRLPVIGDALAGHPYPAAVPVGATVRITTGGVIPDGPDAVVMQEQCLIAPDTGWIELEAQTAARIRRGENIRRRGEDVRAGTVLLPGGLRLRPQDVALAAGQGYAALTVVRQLRVAVASTGDELHPPGVDLPPGAIYESNRYILIGLLRRLGCVVTDLGVLRDEREVMLPVLRDAAATHDVLLTSGGVSVGAADRVKEVIAELGTIQFWRLAVKPGKPVTFGRIGDCLVLGLPGNPVSVMVSFLLFARPLLLRRMATMPAEPLRVRAVADFSFRRKPGRREWLRARLRPDPAQGWLVMIYPTHSSGVLSSLSWADGLIELLEDCTGVAPGDTVDYLPFSGLGVE</sequence>
<dbReference type="OrthoDB" id="9804758at2"/>
<dbReference type="SMART" id="SM00852">
    <property type="entry name" value="MoCF_biosynth"/>
    <property type="match status" value="1"/>
</dbReference>
<dbReference type="InterPro" id="IPR036688">
    <property type="entry name" value="MoeA_C_domain_IV_sf"/>
</dbReference>
<dbReference type="AlphaFoldDB" id="A0A7U7G7K1"/>
<evidence type="ECO:0000313" key="14">
    <source>
        <dbReference type="Proteomes" id="UP000019184"/>
    </source>
</evidence>
<dbReference type="EC" id="2.10.1.1" evidence="11"/>
<evidence type="ECO:0000313" key="13">
    <source>
        <dbReference type="EMBL" id="CDH43302.1"/>
    </source>
</evidence>
<dbReference type="UniPathway" id="UPA00344"/>
<evidence type="ECO:0000256" key="11">
    <source>
        <dbReference type="RuleBase" id="RU365090"/>
    </source>
</evidence>
<dbReference type="Pfam" id="PF03454">
    <property type="entry name" value="MoeA_C"/>
    <property type="match status" value="1"/>
</dbReference>
<dbReference type="NCBIfam" id="TIGR00177">
    <property type="entry name" value="molyb_syn"/>
    <property type="match status" value="1"/>
</dbReference>
<proteinExistence type="inferred from homology"/>
<dbReference type="InterPro" id="IPR001453">
    <property type="entry name" value="MoaB/Mog_dom"/>
</dbReference>
<keyword evidence="7 11" id="KW-0479">Metal-binding</keyword>
<dbReference type="Gene3D" id="2.170.190.11">
    <property type="entry name" value="Molybdopterin biosynthesis moea protein, domain 3"/>
    <property type="match status" value="1"/>
</dbReference>
<dbReference type="Pfam" id="PF03453">
    <property type="entry name" value="MoeA_N"/>
    <property type="match status" value="1"/>
</dbReference>
<gene>
    <name evidence="13" type="ORF">BN874_1150005</name>
</gene>
<dbReference type="PANTHER" id="PTHR10192:SF5">
    <property type="entry name" value="GEPHYRIN"/>
    <property type="match status" value="1"/>
</dbReference>
<evidence type="ECO:0000259" key="12">
    <source>
        <dbReference type="SMART" id="SM00852"/>
    </source>
</evidence>
<evidence type="ECO:0000256" key="2">
    <source>
        <dbReference type="ARBA" id="ARBA00002901"/>
    </source>
</evidence>
<evidence type="ECO:0000256" key="10">
    <source>
        <dbReference type="ARBA" id="ARBA00047317"/>
    </source>
</evidence>
<dbReference type="EMBL" id="CBTK010000019">
    <property type="protein sequence ID" value="CDH43302.1"/>
    <property type="molecule type" value="Genomic_DNA"/>
</dbReference>
<dbReference type="SUPFAM" id="SSF63882">
    <property type="entry name" value="MoeA N-terminal region -like"/>
    <property type="match status" value="1"/>
</dbReference>
<comment type="caution">
    <text evidence="13">The sequence shown here is derived from an EMBL/GenBank/DDBJ whole genome shotgun (WGS) entry which is preliminary data.</text>
</comment>
<evidence type="ECO:0000256" key="9">
    <source>
        <dbReference type="ARBA" id="ARBA00023150"/>
    </source>
</evidence>
<dbReference type="InterPro" id="IPR005110">
    <property type="entry name" value="MoeA_linker/N"/>
</dbReference>
<evidence type="ECO:0000256" key="6">
    <source>
        <dbReference type="ARBA" id="ARBA00022679"/>
    </source>
</evidence>
<keyword evidence="9 11" id="KW-0501">Molybdenum cofactor biosynthesis</keyword>
<dbReference type="Pfam" id="PF00994">
    <property type="entry name" value="MoCF_biosynth"/>
    <property type="match status" value="1"/>
</dbReference>
<evidence type="ECO:0000256" key="8">
    <source>
        <dbReference type="ARBA" id="ARBA00022842"/>
    </source>
</evidence>
<dbReference type="SUPFAM" id="SSF53218">
    <property type="entry name" value="Molybdenum cofactor biosynthesis proteins"/>
    <property type="match status" value="1"/>
</dbReference>
<dbReference type="InterPro" id="IPR005111">
    <property type="entry name" value="MoeA_C_domain_IV"/>
</dbReference>
<organism evidence="13 14">
    <name type="scientific">Candidatus Contendobacter odensis Run_B_J11</name>
    <dbReference type="NCBI Taxonomy" id="1400861"/>
    <lineage>
        <taxon>Bacteria</taxon>
        <taxon>Pseudomonadati</taxon>
        <taxon>Pseudomonadota</taxon>
        <taxon>Gammaproteobacteria</taxon>
        <taxon>Candidatus Competibacteraceae</taxon>
        <taxon>Candidatus Contendibacter</taxon>
    </lineage>
</organism>
<evidence type="ECO:0000256" key="1">
    <source>
        <dbReference type="ARBA" id="ARBA00001946"/>
    </source>
</evidence>
<dbReference type="Gene3D" id="3.40.980.10">
    <property type="entry name" value="MoaB/Mog-like domain"/>
    <property type="match status" value="1"/>
</dbReference>
<dbReference type="Gene3D" id="2.40.340.10">
    <property type="entry name" value="MoeA, C-terminal, domain IV"/>
    <property type="match status" value="1"/>
</dbReference>
<keyword evidence="5 11" id="KW-0500">Molybdenum</keyword>
<comment type="function">
    <text evidence="2 11">Catalyzes the insertion of molybdate into adenylated molybdopterin with the concomitant release of AMP.</text>
</comment>
<dbReference type="InterPro" id="IPR008284">
    <property type="entry name" value="MoCF_biosynth_CS"/>
</dbReference>
<evidence type="ECO:0000256" key="7">
    <source>
        <dbReference type="ARBA" id="ARBA00022723"/>
    </source>
</evidence>
<accession>A0A7U7G7K1</accession>
<dbReference type="InterPro" id="IPR036135">
    <property type="entry name" value="MoeA_linker/N_sf"/>
</dbReference>
<keyword evidence="8 11" id="KW-0460">Magnesium</keyword>
<evidence type="ECO:0000256" key="3">
    <source>
        <dbReference type="ARBA" id="ARBA00005046"/>
    </source>
</evidence>
<evidence type="ECO:0000256" key="5">
    <source>
        <dbReference type="ARBA" id="ARBA00022505"/>
    </source>
</evidence>
<comment type="catalytic activity">
    <reaction evidence="10">
        <text>adenylyl-molybdopterin + molybdate = Mo-molybdopterin + AMP + H(+)</text>
        <dbReference type="Rhea" id="RHEA:35047"/>
        <dbReference type="ChEBI" id="CHEBI:15378"/>
        <dbReference type="ChEBI" id="CHEBI:36264"/>
        <dbReference type="ChEBI" id="CHEBI:62727"/>
        <dbReference type="ChEBI" id="CHEBI:71302"/>
        <dbReference type="ChEBI" id="CHEBI:456215"/>
        <dbReference type="EC" id="2.10.1.1"/>
    </reaction>
</comment>
<comment type="similarity">
    <text evidence="4 11">Belongs to the MoeA family.</text>
</comment>
<dbReference type="InterPro" id="IPR036425">
    <property type="entry name" value="MoaB/Mog-like_dom_sf"/>
</dbReference>
<keyword evidence="6 11" id="KW-0808">Transferase</keyword>